<sequence>MSHYLLMSCVRKLDILATAIQNFKALTCCYLIDARRKTCFVHAGGSKRRQNLFDSHCKDTLAATKIDLDCMKNVVTEQESWLLHDNANAQSKYVISRKDIKVLKHSPYSEFILTSLSDLVLCDFWLLPKLKLAMTGKRCDKIQNISRSSTAIFGSSENEVQ</sequence>
<dbReference type="EMBL" id="KK107304">
    <property type="protein sequence ID" value="EZA52940.1"/>
    <property type="molecule type" value="Genomic_DNA"/>
</dbReference>
<evidence type="ECO:0000313" key="1">
    <source>
        <dbReference type="EMBL" id="EZA52940.1"/>
    </source>
</evidence>
<dbReference type="GO" id="GO:0003676">
    <property type="term" value="F:nucleic acid binding"/>
    <property type="evidence" value="ECO:0007669"/>
    <property type="project" value="InterPro"/>
</dbReference>
<dbReference type="AlphaFoldDB" id="A0A026WA64"/>
<proteinExistence type="predicted"/>
<dbReference type="InterPro" id="IPR036397">
    <property type="entry name" value="RNaseH_sf"/>
</dbReference>
<gene>
    <name evidence="1" type="ORF">X777_07410</name>
</gene>
<evidence type="ECO:0000313" key="2">
    <source>
        <dbReference type="Proteomes" id="UP000053097"/>
    </source>
</evidence>
<name>A0A026WA64_OOCBI</name>
<dbReference type="Gene3D" id="3.30.420.10">
    <property type="entry name" value="Ribonuclease H-like superfamily/Ribonuclease H"/>
    <property type="match status" value="1"/>
</dbReference>
<dbReference type="Proteomes" id="UP000053097">
    <property type="component" value="Unassembled WGS sequence"/>
</dbReference>
<protein>
    <submittedName>
        <fullName evidence="1">Uncharacterized protein</fullName>
    </submittedName>
</protein>
<reference evidence="1 2" key="1">
    <citation type="journal article" date="2014" name="Curr. Biol.">
        <title>The genome of the clonal raider ant Cerapachys biroi.</title>
        <authorList>
            <person name="Oxley P.R."/>
            <person name="Ji L."/>
            <person name="Fetter-Pruneda I."/>
            <person name="McKenzie S.K."/>
            <person name="Li C."/>
            <person name="Hu H."/>
            <person name="Zhang G."/>
            <person name="Kronauer D.J."/>
        </authorList>
    </citation>
    <scope>NUCLEOTIDE SEQUENCE [LARGE SCALE GENOMIC DNA]</scope>
</reference>
<keyword evidence="2" id="KW-1185">Reference proteome</keyword>
<accession>A0A026WA64</accession>
<organism evidence="1 2">
    <name type="scientific">Ooceraea biroi</name>
    <name type="common">Clonal raider ant</name>
    <name type="synonym">Cerapachys biroi</name>
    <dbReference type="NCBI Taxonomy" id="2015173"/>
    <lineage>
        <taxon>Eukaryota</taxon>
        <taxon>Metazoa</taxon>
        <taxon>Ecdysozoa</taxon>
        <taxon>Arthropoda</taxon>
        <taxon>Hexapoda</taxon>
        <taxon>Insecta</taxon>
        <taxon>Pterygota</taxon>
        <taxon>Neoptera</taxon>
        <taxon>Endopterygota</taxon>
        <taxon>Hymenoptera</taxon>
        <taxon>Apocrita</taxon>
        <taxon>Aculeata</taxon>
        <taxon>Formicoidea</taxon>
        <taxon>Formicidae</taxon>
        <taxon>Dorylinae</taxon>
        <taxon>Ooceraea</taxon>
    </lineage>
</organism>